<gene>
    <name evidence="11" type="primary">mtaB</name>
    <name evidence="11" type="ORF">FLO80_06955</name>
</gene>
<evidence type="ECO:0000256" key="7">
    <source>
        <dbReference type="ARBA" id="ARBA00023014"/>
    </source>
</evidence>
<dbReference type="InterPro" id="IPR058240">
    <property type="entry name" value="rSAM_sf"/>
</dbReference>
<dbReference type="EMBL" id="VINQ01000003">
    <property type="protein sequence ID" value="KAA0917755.1"/>
    <property type="molecule type" value="Genomic_DNA"/>
</dbReference>
<evidence type="ECO:0000256" key="5">
    <source>
        <dbReference type="ARBA" id="ARBA00022723"/>
    </source>
</evidence>
<keyword evidence="6" id="KW-0408">Iron</keyword>
<organism evidence="11 12">
    <name type="scientific">Aquicoccus porphyridii</name>
    <dbReference type="NCBI Taxonomy" id="1852029"/>
    <lineage>
        <taxon>Bacteria</taxon>
        <taxon>Pseudomonadati</taxon>
        <taxon>Pseudomonadota</taxon>
        <taxon>Alphaproteobacteria</taxon>
        <taxon>Rhodobacterales</taxon>
        <taxon>Paracoccaceae</taxon>
        <taxon>Aquicoccus</taxon>
    </lineage>
</organism>
<dbReference type="Gene3D" id="3.40.50.12160">
    <property type="entry name" value="Methylthiotransferase, N-terminal domain"/>
    <property type="match status" value="1"/>
</dbReference>
<proteinExistence type="predicted"/>
<dbReference type="SFLD" id="SFLDS00029">
    <property type="entry name" value="Radical_SAM"/>
    <property type="match status" value="1"/>
</dbReference>
<evidence type="ECO:0000256" key="8">
    <source>
        <dbReference type="SAM" id="Coils"/>
    </source>
</evidence>
<dbReference type="SMART" id="SM00729">
    <property type="entry name" value="Elp3"/>
    <property type="match status" value="1"/>
</dbReference>
<dbReference type="Gene3D" id="3.80.30.20">
    <property type="entry name" value="tm_1862 like domain"/>
    <property type="match status" value="1"/>
</dbReference>
<feature type="domain" description="MTTase N-terminal" evidence="9">
    <location>
        <begin position="8"/>
        <end position="119"/>
    </location>
</feature>
<dbReference type="SFLD" id="SFLDG01082">
    <property type="entry name" value="B12-binding_domain_containing"/>
    <property type="match status" value="1"/>
</dbReference>
<comment type="caution">
    <text evidence="11">The sequence shown here is derived from an EMBL/GenBank/DDBJ whole genome shotgun (WGS) entry which is preliminary data.</text>
</comment>
<evidence type="ECO:0000256" key="3">
    <source>
        <dbReference type="ARBA" id="ARBA00022679"/>
    </source>
</evidence>
<dbReference type="AlphaFoldDB" id="A0A5A9ZLA5"/>
<keyword evidence="5" id="KW-0479">Metal-binding</keyword>
<dbReference type="InterPro" id="IPR007197">
    <property type="entry name" value="rSAM"/>
</dbReference>
<evidence type="ECO:0000259" key="9">
    <source>
        <dbReference type="PROSITE" id="PS51449"/>
    </source>
</evidence>
<dbReference type="PANTHER" id="PTHR11918">
    <property type="entry name" value="RADICAL SAM PROTEINS"/>
    <property type="match status" value="1"/>
</dbReference>
<evidence type="ECO:0000256" key="4">
    <source>
        <dbReference type="ARBA" id="ARBA00022691"/>
    </source>
</evidence>
<dbReference type="InterPro" id="IPR020612">
    <property type="entry name" value="Methylthiotransferase_CS"/>
</dbReference>
<keyword evidence="3 11" id="KW-0808">Transferase</keyword>
<dbReference type="NCBIfam" id="TIGR01579">
    <property type="entry name" value="MiaB-like-C"/>
    <property type="match status" value="1"/>
</dbReference>
<dbReference type="InterPro" id="IPR038135">
    <property type="entry name" value="Methylthiotransferase_N_sf"/>
</dbReference>
<dbReference type="PROSITE" id="PS01278">
    <property type="entry name" value="MTTASE_RADICAL"/>
    <property type="match status" value="1"/>
</dbReference>
<dbReference type="PROSITE" id="PS51449">
    <property type="entry name" value="MTTASE_N"/>
    <property type="match status" value="1"/>
</dbReference>
<name>A0A5A9ZLA5_9RHOB</name>
<evidence type="ECO:0000313" key="11">
    <source>
        <dbReference type="EMBL" id="KAA0917755.1"/>
    </source>
</evidence>
<dbReference type="GO" id="GO:0051539">
    <property type="term" value="F:4 iron, 4 sulfur cluster binding"/>
    <property type="evidence" value="ECO:0007669"/>
    <property type="project" value="UniProtKB-KW"/>
</dbReference>
<dbReference type="CDD" id="cd01335">
    <property type="entry name" value="Radical_SAM"/>
    <property type="match status" value="1"/>
</dbReference>
<evidence type="ECO:0000256" key="1">
    <source>
        <dbReference type="ARBA" id="ARBA00001966"/>
    </source>
</evidence>
<keyword evidence="2" id="KW-0004">4Fe-4S</keyword>
<keyword evidence="8" id="KW-0175">Coiled coil</keyword>
<dbReference type="NCBIfam" id="TIGR00089">
    <property type="entry name" value="MiaB/RimO family radical SAM methylthiotransferase"/>
    <property type="match status" value="1"/>
</dbReference>
<dbReference type="Proteomes" id="UP000325291">
    <property type="component" value="Unassembled WGS sequence"/>
</dbReference>
<accession>A0A5A9ZLA5</accession>
<dbReference type="Pfam" id="PF04055">
    <property type="entry name" value="Radical_SAM"/>
    <property type="match status" value="1"/>
</dbReference>
<dbReference type="InterPro" id="IPR013848">
    <property type="entry name" value="Methylthiotransferase_N"/>
</dbReference>
<dbReference type="GO" id="GO:0046872">
    <property type="term" value="F:metal ion binding"/>
    <property type="evidence" value="ECO:0007669"/>
    <property type="project" value="UniProtKB-KW"/>
</dbReference>
<dbReference type="SUPFAM" id="SSF102114">
    <property type="entry name" value="Radical SAM enzymes"/>
    <property type="match status" value="1"/>
</dbReference>
<dbReference type="GO" id="GO:0035598">
    <property type="term" value="F:tRNA (N(6)-L-threonylcarbamoyladenosine(37)-C(2))-methylthiotransferase activity"/>
    <property type="evidence" value="ECO:0007669"/>
    <property type="project" value="TreeGrafter"/>
</dbReference>
<dbReference type="PANTHER" id="PTHR11918:SF45">
    <property type="entry name" value="THREONYLCARBAMOYLADENOSINE TRNA METHYLTHIOTRANSFERASE"/>
    <property type="match status" value="1"/>
</dbReference>
<dbReference type="PROSITE" id="PS51918">
    <property type="entry name" value="RADICAL_SAM"/>
    <property type="match status" value="1"/>
</dbReference>
<feature type="coiled-coil region" evidence="8">
    <location>
        <begin position="45"/>
        <end position="72"/>
    </location>
</feature>
<protein>
    <submittedName>
        <fullName evidence="11">tRNA (N(6)-L-threonylcarbamoyladenosine(37)-C(2))-methylthiotransferase MtaB</fullName>
    </submittedName>
</protein>
<reference evidence="11 12" key="1">
    <citation type="submission" date="2019-07" db="EMBL/GenBank/DDBJ databases">
        <title>Aquicoccus porphyridii gen. nov., sp. nov., isolated from a small marine red alga, Porphyridium marinum.</title>
        <authorList>
            <person name="Liu L."/>
        </authorList>
    </citation>
    <scope>NUCLEOTIDE SEQUENCE [LARGE SCALE GENOMIC DNA]</scope>
    <source>
        <strain evidence="11 12">L1 8-17</strain>
    </source>
</reference>
<evidence type="ECO:0000313" key="12">
    <source>
        <dbReference type="Proteomes" id="UP000325291"/>
    </source>
</evidence>
<evidence type="ECO:0000259" key="10">
    <source>
        <dbReference type="PROSITE" id="PS51918"/>
    </source>
</evidence>
<feature type="domain" description="Radical SAM core" evidence="10">
    <location>
        <begin position="139"/>
        <end position="369"/>
    </location>
</feature>
<dbReference type="Pfam" id="PF00919">
    <property type="entry name" value="UPF0004"/>
    <property type="match status" value="1"/>
</dbReference>
<keyword evidence="12" id="KW-1185">Reference proteome</keyword>
<evidence type="ECO:0000256" key="2">
    <source>
        <dbReference type="ARBA" id="ARBA00022485"/>
    </source>
</evidence>
<dbReference type="InterPro" id="IPR006467">
    <property type="entry name" value="MiaB-like_bact"/>
</dbReference>
<keyword evidence="7" id="KW-0411">Iron-sulfur</keyword>
<dbReference type="RefSeq" id="WP_111363080.1">
    <property type="nucleotide sequence ID" value="NZ_VINQ01000003.1"/>
</dbReference>
<dbReference type="InterPro" id="IPR023404">
    <property type="entry name" value="rSAM_horseshoe"/>
</dbReference>
<keyword evidence="4" id="KW-0949">S-adenosyl-L-methionine</keyword>
<dbReference type="InterPro" id="IPR005839">
    <property type="entry name" value="Methylthiotransferase"/>
</dbReference>
<dbReference type="InterPro" id="IPR006638">
    <property type="entry name" value="Elp3/MiaA/NifB-like_rSAM"/>
</dbReference>
<sequence length="423" mass="46635">MSVSPKFPVPKFTTLGCRLNAYETEAMKELAAQAGLGDAVVVNTCAVTAEAVRKARQEIRRLRRENPDARVIVTGCAAQIDPKSFAAMDEVDAVIGNSEKMQPETWTRLAPDFTGETERVVVDDIMSVTETAGHLIDGFGTRSRAYVQVQNGCDHRCTFCIIPYGRGNSRSVPAGVVVDQIKRLVDRGYNEVVLTGVDLTSWGADLPAAPRLGDLVMRILKLVPDLARLRISSIDSIEVDDNLMQAIATEPRLMPHLHLSLQHGDDLILKRMKRRHLRDDAIRFAEEARGLRPDMTFGADIIAGFPTETEAHFENSLKLVEECHLTWLHVFPYSPRPGTPAARMPQVHGTAIRERAARLRAAGDAAVARHLGAQQGLTHCILTENPHMGRTEQFAEVMFNVPQPEGKIVTAMIRGQSGNRLMA</sequence>
<evidence type="ECO:0000256" key="6">
    <source>
        <dbReference type="ARBA" id="ARBA00023004"/>
    </source>
</evidence>
<comment type="cofactor">
    <cofactor evidence="1">
        <name>[4Fe-4S] cluster</name>
        <dbReference type="ChEBI" id="CHEBI:49883"/>
    </cofactor>
</comment>